<dbReference type="Gene3D" id="1.10.10.10">
    <property type="entry name" value="Winged helix-like DNA-binding domain superfamily/Winged helix DNA-binding domain"/>
    <property type="match status" value="1"/>
</dbReference>
<reference evidence="6 7" key="1">
    <citation type="journal article" date="2014" name="Genome Biol. Evol.">
        <title>Acetic acid bacteria genomes reveal functional traits for adaptation to life in insect guts.</title>
        <authorList>
            <person name="Chouaia B."/>
            <person name="Gaiarsa S."/>
            <person name="Crotti E."/>
            <person name="Comandatore F."/>
            <person name="Degli Esposti M."/>
            <person name="Ricci I."/>
            <person name="Alma A."/>
            <person name="Favia G."/>
            <person name="Bandi C."/>
            <person name="Daffonchio D."/>
        </authorList>
    </citation>
    <scope>NUCLEOTIDE SEQUENCE [LARGE SCALE GENOMIC DNA]</scope>
    <source>
        <strain evidence="6 7">SF2.1</strain>
    </source>
</reference>
<comment type="caution">
    <text evidence="6">The sequence shown here is derived from an EMBL/GenBank/DDBJ whole genome shotgun (WGS) entry which is preliminary data.</text>
</comment>
<dbReference type="eggNOG" id="COG0583">
    <property type="taxonomic scope" value="Bacteria"/>
</dbReference>
<dbReference type="Pfam" id="PF03466">
    <property type="entry name" value="LysR_substrate"/>
    <property type="match status" value="1"/>
</dbReference>
<dbReference type="InterPro" id="IPR036390">
    <property type="entry name" value="WH_DNA-bd_sf"/>
</dbReference>
<name>A0A060QIZ4_9PROT</name>
<reference evidence="6 7" key="2">
    <citation type="journal article" date="2014" name="PLoS ONE">
        <title>Evolution of mitochondria reconstructed from the energy metabolism of living bacteria.</title>
        <authorList>
            <person name="Degli Esposti M."/>
            <person name="Chouaia B."/>
            <person name="Comandatore F."/>
            <person name="Crotti E."/>
            <person name="Sassera D."/>
            <person name="Lievens P.M."/>
            <person name="Daffonchio D."/>
            <person name="Bandi C."/>
        </authorList>
    </citation>
    <scope>NUCLEOTIDE SEQUENCE [LARGE SCALE GENOMIC DNA]</scope>
    <source>
        <strain evidence="6 7">SF2.1</strain>
    </source>
</reference>
<dbReference type="InterPro" id="IPR050950">
    <property type="entry name" value="HTH-type_LysR_regulators"/>
</dbReference>
<dbReference type="InterPro" id="IPR000847">
    <property type="entry name" value="LysR_HTH_N"/>
</dbReference>
<protein>
    <submittedName>
        <fullName evidence="6">LysR family regulatory protein CidR</fullName>
    </submittedName>
</protein>
<evidence type="ECO:0000259" key="5">
    <source>
        <dbReference type="PROSITE" id="PS50931"/>
    </source>
</evidence>
<dbReference type="Gene3D" id="3.40.190.290">
    <property type="match status" value="1"/>
</dbReference>
<dbReference type="GO" id="GO:0003700">
    <property type="term" value="F:DNA-binding transcription factor activity"/>
    <property type="evidence" value="ECO:0007669"/>
    <property type="project" value="InterPro"/>
</dbReference>
<keyword evidence="4" id="KW-0804">Transcription</keyword>
<keyword evidence="3" id="KW-0238">DNA-binding</keyword>
<evidence type="ECO:0000256" key="3">
    <source>
        <dbReference type="ARBA" id="ARBA00023125"/>
    </source>
</evidence>
<gene>
    <name evidence="6" type="ORF">ASAP_0692</name>
</gene>
<dbReference type="CDD" id="cd05466">
    <property type="entry name" value="PBP2_LTTR_substrate"/>
    <property type="match status" value="1"/>
</dbReference>
<feature type="domain" description="HTH lysR-type" evidence="5">
    <location>
        <begin position="6"/>
        <end position="63"/>
    </location>
</feature>
<dbReference type="InterPro" id="IPR005119">
    <property type="entry name" value="LysR_subst-bd"/>
</dbReference>
<sequence>MSSAQITFRELTHFLAVISEGGFVRASQALNISQPSISQSVQSLEAKIGASLIVRGRKTIQLTEKGQIFRRYAERTVNDEISLRERLSETRETVEGPLRVAVPPAIASICFPAIIDVFCRRYPDVMLEIDECPSDRLIPRLRSGKTEIAALILPAAERDLRLYPLGRDHLSLVVPSQHPLAEAHHCRLDDILDERIVLLREDFKINDFIMSAFASHSTQPLVTGRTSDIHLLMAMVRAGVGLGIVPSLLCRDSRMNGLTALKLLSPSISFDLVMATRKDRTLSKAGEAWRRVCQTHFIEPDTATES</sequence>
<dbReference type="PANTHER" id="PTHR30419:SF8">
    <property type="entry name" value="NITROGEN ASSIMILATION TRANSCRIPTIONAL ACTIVATOR-RELATED"/>
    <property type="match status" value="1"/>
</dbReference>
<dbReference type="SUPFAM" id="SSF53850">
    <property type="entry name" value="Periplasmic binding protein-like II"/>
    <property type="match status" value="1"/>
</dbReference>
<evidence type="ECO:0000256" key="1">
    <source>
        <dbReference type="ARBA" id="ARBA00009437"/>
    </source>
</evidence>
<dbReference type="InterPro" id="IPR036388">
    <property type="entry name" value="WH-like_DNA-bd_sf"/>
</dbReference>
<evidence type="ECO:0000313" key="6">
    <source>
        <dbReference type="EMBL" id="CDG38737.1"/>
    </source>
</evidence>
<organism evidence="6 7">
    <name type="scientific">Asaia bogorensis</name>
    <dbReference type="NCBI Taxonomy" id="91915"/>
    <lineage>
        <taxon>Bacteria</taxon>
        <taxon>Pseudomonadati</taxon>
        <taxon>Pseudomonadota</taxon>
        <taxon>Alphaproteobacteria</taxon>
        <taxon>Acetobacterales</taxon>
        <taxon>Acetobacteraceae</taxon>
        <taxon>Asaia</taxon>
    </lineage>
</organism>
<evidence type="ECO:0000313" key="7">
    <source>
        <dbReference type="Proteomes" id="UP000027583"/>
    </source>
</evidence>
<dbReference type="Proteomes" id="UP000027583">
    <property type="component" value="Unassembled WGS sequence"/>
</dbReference>
<dbReference type="RefSeq" id="WP_023979627.1">
    <property type="nucleotide sequence ID" value="NZ_CBLX010000004.1"/>
</dbReference>
<dbReference type="SUPFAM" id="SSF46785">
    <property type="entry name" value="Winged helix' DNA-binding domain"/>
    <property type="match status" value="1"/>
</dbReference>
<keyword evidence="2" id="KW-0805">Transcription regulation</keyword>
<dbReference type="PROSITE" id="PS50931">
    <property type="entry name" value="HTH_LYSR"/>
    <property type="match status" value="1"/>
</dbReference>
<dbReference type="GO" id="GO:0005829">
    <property type="term" value="C:cytosol"/>
    <property type="evidence" value="ECO:0007669"/>
    <property type="project" value="TreeGrafter"/>
</dbReference>
<dbReference type="AlphaFoldDB" id="A0A060QIZ4"/>
<comment type="similarity">
    <text evidence="1">Belongs to the LysR transcriptional regulatory family.</text>
</comment>
<evidence type="ECO:0000256" key="4">
    <source>
        <dbReference type="ARBA" id="ARBA00023163"/>
    </source>
</evidence>
<evidence type="ECO:0000256" key="2">
    <source>
        <dbReference type="ARBA" id="ARBA00023015"/>
    </source>
</evidence>
<proteinExistence type="inferred from homology"/>
<dbReference type="GO" id="GO:0003677">
    <property type="term" value="F:DNA binding"/>
    <property type="evidence" value="ECO:0007669"/>
    <property type="project" value="UniProtKB-KW"/>
</dbReference>
<dbReference type="EMBL" id="CBLX010000004">
    <property type="protein sequence ID" value="CDG38737.1"/>
    <property type="molecule type" value="Genomic_DNA"/>
</dbReference>
<accession>A0A060QIZ4</accession>
<dbReference type="Pfam" id="PF00126">
    <property type="entry name" value="HTH_1"/>
    <property type="match status" value="1"/>
</dbReference>
<dbReference type="PANTHER" id="PTHR30419">
    <property type="entry name" value="HTH-TYPE TRANSCRIPTIONAL REGULATOR YBHD"/>
    <property type="match status" value="1"/>
</dbReference>
<dbReference type="PRINTS" id="PR00039">
    <property type="entry name" value="HTHLYSR"/>
</dbReference>